<keyword evidence="1" id="KW-0812">Transmembrane</keyword>
<sequence length="97" mass="10298">MGAAVEDTQMMLAETATRTMSASAAAIAAALHGNAKELIDETGEPTFTRTCRQLVQPHYAAQIKSVRSFALAIVVFFSAAVSRLVKVGRARSASRSQ</sequence>
<gene>
    <name evidence="2" type="ORF">NSCI0253_LOCUS30521</name>
</gene>
<evidence type="ECO:0000256" key="1">
    <source>
        <dbReference type="SAM" id="Phobius"/>
    </source>
</evidence>
<reference evidence="2" key="1">
    <citation type="submission" date="2021-01" db="EMBL/GenBank/DDBJ databases">
        <authorList>
            <person name="Corre E."/>
            <person name="Pelletier E."/>
            <person name="Niang G."/>
            <person name="Scheremetjew M."/>
            <person name="Finn R."/>
            <person name="Kale V."/>
            <person name="Holt S."/>
            <person name="Cochrane G."/>
            <person name="Meng A."/>
            <person name="Brown T."/>
            <person name="Cohen L."/>
        </authorList>
    </citation>
    <scope>NUCLEOTIDE SEQUENCE</scope>
</reference>
<organism evidence="2">
    <name type="scientific">Noctiluca scintillans</name>
    <name type="common">Sea sparkle</name>
    <name type="synonym">Red tide dinoflagellate</name>
    <dbReference type="NCBI Taxonomy" id="2966"/>
    <lineage>
        <taxon>Eukaryota</taxon>
        <taxon>Sar</taxon>
        <taxon>Alveolata</taxon>
        <taxon>Dinophyceae</taxon>
        <taxon>Noctilucales</taxon>
        <taxon>Noctilucaceae</taxon>
        <taxon>Noctiluca</taxon>
    </lineage>
</organism>
<name>A0A7S1AK32_NOCSC</name>
<dbReference type="EMBL" id="HBFQ01043091">
    <property type="protein sequence ID" value="CAD8856169.1"/>
    <property type="molecule type" value="Transcribed_RNA"/>
</dbReference>
<evidence type="ECO:0000313" key="2">
    <source>
        <dbReference type="EMBL" id="CAD8856169.1"/>
    </source>
</evidence>
<feature type="transmembrane region" description="Helical" evidence="1">
    <location>
        <begin position="66"/>
        <end position="85"/>
    </location>
</feature>
<keyword evidence="1" id="KW-1133">Transmembrane helix</keyword>
<proteinExistence type="predicted"/>
<dbReference type="AlphaFoldDB" id="A0A7S1AK32"/>
<accession>A0A7S1AK32</accession>
<protein>
    <submittedName>
        <fullName evidence="2">Uncharacterized protein</fullName>
    </submittedName>
</protein>
<keyword evidence="1" id="KW-0472">Membrane</keyword>